<organism evidence="2">
    <name type="scientific">marine metagenome</name>
    <dbReference type="NCBI Taxonomy" id="408172"/>
    <lineage>
        <taxon>unclassified sequences</taxon>
        <taxon>metagenomes</taxon>
        <taxon>ecological metagenomes</taxon>
    </lineage>
</organism>
<keyword evidence="1" id="KW-1133">Transmembrane helix</keyword>
<evidence type="ECO:0000313" key="2">
    <source>
        <dbReference type="EMBL" id="SVB69443.1"/>
    </source>
</evidence>
<accession>A0A382G4G7</accession>
<keyword evidence="1" id="KW-0472">Membrane</keyword>
<gene>
    <name evidence="2" type="ORF">METZ01_LOCUS222297</name>
</gene>
<proteinExistence type="predicted"/>
<protein>
    <submittedName>
        <fullName evidence="2">Uncharacterized protein</fullName>
    </submittedName>
</protein>
<dbReference type="AlphaFoldDB" id="A0A382G4G7"/>
<keyword evidence="1" id="KW-0812">Transmembrane</keyword>
<evidence type="ECO:0000256" key="1">
    <source>
        <dbReference type="SAM" id="Phobius"/>
    </source>
</evidence>
<feature type="transmembrane region" description="Helical" evidence="1">
    <location>
        <begin position="58"/>
        <end position="77"/>
    </location>
</feature>
<name>A0A382G4G7_9ZZZZ</name>
<feature type="transmembrane region" description="Helical" evidence="1">
    <location>
        <begin position="25"/>
        <end position="46"/>
    </location>
</feature>
<dbReference type="EMBL" id="UINC01053204">
    <property type="protein sequence ID" value="SVB69443.1"/>
    <property type="molecule type" value="Genomic_DNA"/>
</dbReference>
<reference evidence="2" key="1">
    <citation type="submission" date="2018-05" db="EMBL/GenBank/DDBJ databases">
        <authorList>
            <person name="Lanie J.A."/>
            <person name="Ng W.-L."/>
            <person name="Kazmierczak K.M."/>
            <person name="Andrzejewski T.M."/>
            <person name="Davidsen T.M."/>
            <person name="Wayne K.J."/>
            <person name="Tettelin H."/>
            <person name="Glass J.I."/>
            <person name="Rusch D."/>
            <person name="Podicherti R."/>
            <person name="Tsui H.-C.T."/>
            <person name="Winkler M.E."/>
        </authorList>
    </citation>
    <scope>NUCLEOTIDE SEQUENCE</scope>
</reference>
<sequence length="84" mass="9140">MYLEFKRKELEDADAMRDAQRKMTWFALAGLLLYPMAVVIAVLSGLNEAAKTLGSMAPTYFVAVAGIVAAFFGAQAYSKKTNGK</sequence>